<evidence type="ECO:0000256" key="1">
    <source>
        <dbReference type="SAM" id="MobiDB-lite"/>
    </source>
</evidence>
<evidence type="ECO:0000313" key="2">
    <source>
        <dbReference type="EMBL" id="GMR30856.1"/>
    </source>
</evidence>
<sequence length="116" mass="12215">QGDDNYEPLANFDATPPPPPGAGGADNMYEGLGGPGPDAGAGTVPPLPPPPPPPPKLTQSEKKKVVPIRDDDGVDLDSNKYRNPTVFQEHTTKSTYKAKSEKCDSSMVPYPTVSTP</sequence>
<organism evidence="2 3">
    <name type="scientific">Pristionchus mayeri</name>
    <dbReference type="NCBI Taxonomy" id="1317129"/>
    <lineage>
        <taxon>Eukaryota</taxon>
        <taxon>Metazoa</taxon>
        <taxon>Ecdysozoa</taxon>
        <taxon>Nematoda</taxon>
        <taxon>Chromadorea</taxon>
        <taxon>Rhabditida</taxon>
        <taxon>Rhabditina</taxon>
        <taxon>Diplogasteromorpha</taxon>
        <taxon>Diplogasteroidea</taxon>
        <taxon>Neodiplogasteridae</taxon>
        <taxon>Pristionchus</taxon>
    </lineage>
</organism>
<protein>
    <submittedName>
        <fullName evidence="2">Uncharacterized protein</fullName>
    </submittedName>
</protein>
<feature type="region of interest" description="Disordered" evidence="1">
    <location>
        <begin position="1"/>
        <end position="116"/>
    </location>
</feature>
<proteinExistence type="predicted"/>
<name>A0AAN4YZ11_9BILA</name>
<gene>
    <name evidence="2" type="ORF">PMAYCL1PPCAC_01051</name>
</gene>
<feature type="compositionally biased region" description="Pro residues" evidence="1">
    <location>
        <begin position="45"/>
        <end position="56"/>
    </location>
</feature>
<dbReference type="EMBL" id="BTRK01000001">
    <property type="protein sequence ID" value="GMR30856.1"/>
    <property type="molecule type" value="Genomic_DNA"/>
</dbReference>
<reference evidence="3" key="1">
    <citation type="submission" date="2022-10" db="EMBL/GenBank/DDBJ databases">
        <title>Genome assembly of Pristionchus species.</title>
        <authorList>
            <person name="Yoshida K."/>
            <person name="Sommer R.J."/>
        </authorList>
    </citation>
    <scope>NUCLEOTIDE SEQUENCE [LARGE SCALE GENOMIC DNA]</scope>
    <source>
        <strain evidence="3">RS5460</strain>
    </source>
</reference>
<dbReference type="Proteomes" id="UP001328107">
    <property type="component" value="Unassembled WGS sequence"/>
</dbReference>
<feature type="compositionally biased region" description="Basic and acidic residues" evidence="1">
    <location>
        <begin position="59"/>
        <end position="71"/>
    </location>
</feature>
<feature type="compositionally biased region" description="Polar residues" evidence="1">
    <location>
        <begin position="81"/>
        <end position="97"/>
    </location>
</feature>
<evidence type="ECO:0000313" key="3">
    <source>
        <dbReference type="Proteomes" id="UP001328107"/>
    </source>
</evidence>
<dbReference type="AlphaFoldDB" id="A0AAN4YZ11"/>
<comment type="caution">
    <text evidence="2">The sequence shown here is derived from an EMBL/GenBank/DDBJ whole genome shotgun (WGS) entry which is preliminary data.</text>
</comment>
<keyword evidence="3" id="KW-1185">Reference proteome</keyword>
<feature type="non-terminal residue" evidence="2">
    <location>
        <position position="1"/>
    </location>
</feature>
<accession>A0AAN4YZ11</accession>